<accession>A0A562T0N0</accession>
<dbReference type="EMBL" id="VLLG01000004">
    <property type="protein sequence ID" value="TWI86903.1"/>
    <property type="molecule type" value="Genomic_DNA"/>
</dbReference>
<keyword evidence="2" id="KW-0808">Transferase</keyword>
<gene>
    <name evidence="2" type="ORF">LX66_4170</name>
</gene>
<evidence type="ECO:0000313" key="3">
    <source>
        <dbReference type="Proteomes" id="UP000316778"/>
    </source>
</evidence>
<protein>
    <submittedName>
        <fullName evidence="2">Glycosyltransferase involved in cell wall biosynthesis</fullName>
    </submittedName>
</protein>
<proteinExistence type="predicted"/>
<dbReference type="SUPFAM" id="SSF53756">
    <property type="entry name" value="UDP-Glycosyltransferase/glycogen phosphorylase"/>
    <property type="match status" value="1"/>
</dbReference>
<comment type="caution">
    <text evidence="2">The sequence shown here is derived from an EMBL/GenBank/DDBJ whole genome shotgun (WGS) entry which is preliminary data.</text>
</comment>
<sequence length="354" mass="40065">MVWDLEFGIWNLEFYSLEFMKIAILSPVAWRTPPRHYGPWEQMASNLAEGLVAKGQQVTLFATANSVTGGVLAAISPEGYEEDKELDPKVQECMHISYLMEQAGDFDIIHNHFDFLPLTYSRLIRTPMVTTIHGFSSPKIIPVYARYNDINHYVSISYADRSPALRYTANVYNGIHTADFPFEAQPEDYLLYFGRIHPDKGTFDAIQIALATGHRLIIAGIIQDTAYYEEKIKPFIDGQQVIFAGAVGGQERSRVLGRAKALLHPIYFEEPFGLSVAEAMLCGTPVIAYQRGAMPELIQPGKTGFLVNTQQQAINCIADIERIDRRYCHTYAQQKFGEERMVEEYLKVYTEVLG</sequence>
<dbReference type="Proteomes" id="UP000316778">
    <property type="component" value="Unassembled WGS sequence"/>
</dbReference>
<dbReference type="Pfam" id="PF00534">
    <property type="entry name" value="Glycos_transf_1"/>
    <property type="match status" value="1"/>
</dbReference>
<evidence type="ECO:0000313" key="2">
    <source>
        <dbReference type="EMBL" id="TWI86903.1"/>
    </source>
</evidence>
<dbReference type="InterPro" id="IPR001296">
    <property type="entry name" value="Glyco_trans_1"/>
</dbReference>
<dbReference type="GO" id="GO:0016757">
    <property type="term" value="F:glycosyltransferase activity"/>
    <property type="evidence" value="ECO:0007669"/>
    <property type="project" value="InterPro"/>
</dbReference>
<organism evidence="2 3">
    <name type="scientific">Chitinophaga japonensis</name>
    <name type="common">Flexibacter japonensis</name>
    <dbReference type="NCBI Taxonomy" id="104662"/>
    <lineage>
        <taxon>Bacteria</taxon>
        <taxon>Pseudomonadati</taxon>
        <taxon>Bacteroidota</taxon>
        <taxon>Chitinophagia</taxon>
        <taxon>Chitinophagales</taxon>
        <taxon>Chitinophagaceae</taxon>
        <taxon>Chitinophaga</taxon>
    </lineage>
</organism>
<evidence type="ECO:0000259" key="1">
    <source>
        <dbReference type="Pfam" id="PF00534"/>
    </source>
</evidence>
<dbReference type="CDD" id="cd03802">
    <property type="entry name" value="GT4_AviGT4-like"/>
    <property type="match status" value="1"/>
</dbReference>
<dbReference type="Gene3D" id="3.40.50.2000">
    <property type="entry name" value="Glycogen Phosphorylase B"/>
    <property type="match status" value="2"/>
</dbReference>
<dbReference type="PANTHER" id="PTHR45947:SF3">
    <property type="entry name" value="SULFOQUINOVOSYL TRANSFERASE SQD2"/>
    <property type="match status" value="1"/>
</dbReference>
<dbReference type="AlphaFoldDB" id="A0A562T0N0"/>
<dbReference type="InterPro" id="IPR050194">
    <property type="entry name" value="Glycosyltransferase_grp1"/>
</dbReference>
<feature type="domain" description="Glycosyl transferase family 1" evidence="1">
    <location>
        <begin position="185"/>
        <end position="315"/>
    </location>
</feature>
<dbReference type="PANTHER" id="PTHR45947">
    <property type="entry name" value="SULFOQUINOVOSYL TRANSFERASE SQD2"/>
    <property type="match status" value="1"/>
</dbReference>
<name>A0A562T0N0_CHIJA</name>
<reference evidence="2 3" key="1">
    <citation type="journal article" date="2013" name="Stand. Genomic Sci.">
        <title>Genomic Encyclopedia of Type Strains, Phase I: The one thousand microbial genomes (KMG-I) project.</title>
        <authorList>
            <person name="Kyrpides N.C."/>
            <person name="Woyke T."/>
            <person name="Eisen J.A."/>
            <person name="Garrity G."/>
            <person name="Lilburn T.G."/>
            <person name="Beck B.J."/>
            <person name="Whitman W.B."/>
            <person name="Hugenholtz P."/>
            <person name="Klenk H.P."/>
        </authorList>
    </citation>
    <scope>NUCLEOTIDE SEQUENCE [LARGE SCALE GENOMIC DNA]</scope>
    <source>
        <strain evidence="2 3">DSM 13484</strain>
    </source>
</reference>
<keyword evidence="3" id="KW-1185">Reference proteome</keyword>